<feature type="compositionally biased region" description="Pro residues" evidence="1">
    <location>
        <begin position="293"/>
        <end position="316"/>
    </location>
</feature>
<feature type="compositionally biased region" description="Low complexity" evidence="1">
    <location>
        <begin position="317"/>
        <end position="327"/>
    </location>
</feature>
<feature type="transmembrane region" description="Helical" evidence="2">
    <location>
        <begin position="56"/>
        <end position="75"/>
    </location>
</feature>
<dbReference type="EMBL" id="JANAWD010000023">
    <property type="protein sequence ID" value="KAJ3490736.1"/>
    <property type="molecule type" value="Genomic_DNA"/>
</dbReference>
<dbReference type="Proteomes" id="UP001212997">
    <property type="component" value="Unassembled WGS sequence"/>
</dbReference>
<evidence type="ECO:0000313" key="3">
    <source>
        <dbReference type="EMBL" id="KAJ3490736.1"/>
    </source>
</evidence>
<dbReference type="Pfam" id="PF12400">
    <property type="entry name" value="STIMATE"/>
    <property type="match status" value="1"/>
</dbReference>
<evidence type="ECO:0008006" key="5">
    <source>
        <dbReference type="Google" id="ProtNLM"/>
    </source>
</evidence>
<feature type="transmembrane region" description="Helical" evidence="2">
    <location>
        <begin position="150"/>
        <end position="171"/>
    </location>
</feature>
<proteinExistence type="predicted"/>
<dbReference type="PANTHER" id="PTHR31735">
    <property type="entry name" value="VACUOLAR MEMBRANE PROTEIN YPL162C"/>
    <property type="match status" value="1"/>
</dbReference>
<evidence type="ECO:0000313" key="4">
    <source>
        <dbReference type="Proteomes" id="UP001212997"/>
    </source>
</evidence>
<protein>
    <recommendedName>
        <fullName evidence="5">Vacuolar membrane protein</fullName>
    </recommendedName>
</protein>
<keyword evidence="4" id="KW-1185">Reference proteome</keyword>
<accession>A0AAD5VB02</accession>
<dbReference type="AlphaFoldDB" id="A0AAD5VB02"/>
<feature type="compositionally biased region" description="Low complexity" evidence="1">
    <location>
        <begin position="242"/>
        <end position="253"/>
    </location>
</feature>
<feature type="compositionally biased region" description="Basic and acidic residues" evidence="1">
    <location>
        <begin position="213"/>
        <end position="222"/>
    </location>
</feature>
<feature type="compositionally biased region" description="Acidic residues" evidence="1">
    <location>
        <begin position="196"/>
        <end position="212"/>
    </location>
</feature>
<dbReference type="PANTHER" id="PTHR31735:SF1">
    <property type="entry name" value="VACUOLAR MEMBRANE PROTEIN YPL162C"/>
    <property type="match status" value="1"/>
</dbReference>
<evidence type="ECO:0000256" key="1">
    <source>
        <dbReference type="SAM" id="MobiDB-lite"/>
    </source>
</evidence>
<organism evidence="3 4">
    <name type="scientific">Meripilus lineatus</name>
    <dbReference type="NCBI Taxonomy" id="2056292"/>
    <lineage>
        <taxon>Eukaryota</taxon>
        <taxon>Fungi</taxon>
        <taxon>Dikarya</taxon>
        <taxon>Basidiomycota</taxon>
        <taxon>Agaricomycotina</taxon>
        <taxon>Agaricomycetes</taxon>
        <taxon>Polyporales</taxon>
        <taxon>Meripilaceae</taxon>
        <taxon>Meripilus</taxon>
    </lineage>
</organism>
<reference evidence="3" key="1">
    <citation type="submission" date="2022-07" db="EMBL/GenBank/DDBJ databases">
        <title>Genome Sequence of Physisporinus lineatus.</title>
        <authorList>
            <person name="Buettner E."/>
        </authorList>
    </citation>
    <scope>NUCLEOTIDE SEQUENCE</scope>
    <source>
        <strain evidence="3">VT162</strain>
    </source>
</reference>
<feature type="transmembrane region" description="Helical" evidence="2">
    <location>
        <begin position="109"/>
        <end position="130"/>
    </location>
</feature>
<feature type="transmembrane region" description="Helical" evidence="2">
    <location>
        <begin position="21"/>
        <end position="44"/>
    </location>
</feature>
<sequence>MVRFISLRATSNPLTVFASSNFAILVLVGQAFVHGVNVLISGVIAEVSAGNACVTYFLNILIDTTLGVAIIYFILHISTFFLTEKCHLKGFESGEYGSPPSLSYWARQAAVYVFALTTMKALVIGLFALWPGIFKLGEWLLGFLGPSNAAQVIFTMGIFPIMMNILQFWLIDSIVKANVHGSFVALPTDTPRRSLEEEEEPLFQVPSDDEEDAHSLRSHDIENPPLVRSLSKSSTLREPKPSSADASATASGSVTPKDIENGGAQSIAMHAYPPSRGASPSSTSSSRRKRRSPPPPLSLSPRPSPIPSPAVNPVTPPQAAQPNAAPPNHDDDKEWASWDDEVDDWAGKVGAGRLDREEIRRYEECC</sequence>
<dbReference type="InterPro" id="IPR022127">
    <property type="entry name" value="STIMATE/YPL162C"/>
</dbReference>
<gene>
    <name evidence="3" type="ORF">NLI96_g1235</name>
</gene>
<feature type="compositionally biased region" description="Low complexity" evidence="1">
    <location>
        <begin position="273"/>
        <end position="285"/>
    </location>
</feature>
<feature type="compositionally biased region" description="Basic and acidic residues" evidence="1">
    <location>
        <begin position="353"/>
        <end position="366"/>
    </location>
</feature>
<keyword evidence="2" id="KW-0472">Membrane</keyword>
<keyword evidence="2" id="KW-0812">Transmembrane</keyword>
<dbReference type="GO" id="GO:0016020">
    <property type="term" value="C:membrane"/>
    <property type="evidence" value="ECO:0007669"/>
    <property type="project" value="TreeGrafter"/>
</dbReference>
<name>A0AAD5VB02_9APHY</name>
<evidence type="ECO:0000256" key="2">
    <source>
        <dbReference type="SAM" id="Phobius"/>
    </source>
</evidence>
<keyword evidence="2" id="KW-1133">Transmembrane helix</keyword>
<comment type="caution">
    <text evidence="3">The sequence shown here is derived from an EMBL/GenBank/DDBJ whole genome shotgun (WGS) entry which is preliminary data.</text>
</comment>
<feature type="region of interest" description="Disordered" evidence="1">
    <location>
        <begin position="194"/>
        <end position="366"/>
    </location>
</feature>